<dbReference type="PROSITE" id="PS51257">
    <property type="entry name" value="PROKAR_LIPOPROTEIN"/>
    <property type="match status" value="1"/>
</dbReference>
<dbReference type="Proteomes" id="UP001160499">
    <property type="component" value="Unassembled WGS sequence"/>
</dbReference>
<dbReference type="CDD" id="cd00082">
    <property type="entry name" value="HisKA"/>
    <property type="match status" value="1"/>
</dbReference>
<dbReference type="InterPro" id="IPR003660">
    <property type="entry name" value="HAMP_dom"/>
</dbReference>
<evidence type="ECO:0000256" key="3">
    <source>
        <dbReference type="ARBA" id="ARBA00012438"/>
    </source>
</evidence>
<dbReference type="CDD" id="cd00075">
    <property type="entry name" value="HATPase"/>
    <property type="match status" value="1"/>
</dbReference>
<dbReference type="RefSeq" id="WP_280880089.1">
    <property type="nucleotide sequence ID" value="NZ_JARXVH010000012.1"/>
</dbReference>
<sequence>MNAATRARLNRLRPRTLRAKLTWGLVVLLALSCATVGVTSVLALRSYLTDQLDHQLADSGCLFPSSLRQSADAQQQLGGDIDYGDLAARWRADTRGQSIGTFGARLNDGVVSDAAVVRADRGTAVTLDTADAATLNALPTDGKAHSVTFSTLGAYRVYACAGKDDDLLVSGLPLAPLQETVRRLALVCSVVFGGALVITGVAGALWVRHSLHPLRRVTDTAAAVAALKLDSGEVTLPGPTAAGDPHSEAGQVAAALDRMLGHVQEALAKRHTSEERLRSFAADASHELRTPVASIRGHAELALRHPGPVPAKVERALDRVAAEAARMSAMVDDLLLLARLDAGRPLQRERVDVTRLVIDCTDDARAASPDHDWVLDLPETPVTVTGDAHRLAQVLTNLLANARLHTPAGTLVTVRVARSEPGRCRVSVADDGPGIPSELRPTLFERFTRADRRHPGTGTRGAGAGLGLSIAAAVVAAHEGTLTFESVPGSTVFTVLLPEIPL</sequence>
<keyword evidence="15" id="KW-1185">Reference proteome</keyword>
<dbReference type="InterPro" id="IPR050428">
    <property type="entry name" value="TCS_sensor_his_kinase"/>
</dbReference>
<evidence type="ECO:0000313" key="15">
    <source>
        <dbReference type="Proteomes" id="UP001160499"/>
    </source>
</evidence>
<dbReference type="EMBL" id="JARXVH010000012">
    <property type="protein sequence ID" value="MDH6219254.1"/>
    <property type="molecule type" value="Genomic_DNA"/>
</dbReference>
<keyword evidence="4" id="KW-0597">Phosphoprotein</keyword>
<evidence type="ECO:0000259" key="12">
    <source>
        <dbReference type="PROSITE" id="PS50109"/>
    </source>
</evidence>
<dbReference type="InterPro" id="IPR036097">
    <property type="entry name" value="HisK_dim/P_sf"/>
</dbReference>
<dbReference type="PANTHER" id="PTHR45436:SF5">
    <property type="entry name" value="SENSOR HISTIDINE KINASE TRCS"/>
    <property type="match status" value="1"/>
</dbReference>
<dbReference type="Gene3D" id="3.30.565.10">
    <property type="entry name" value="Histidine kinase-like ATPase, C-terminal domain"/>
    <property type="match status" value="1"/>
</dbReference>
<evidence type="ECO:0000256" key="6">
    <source>
        <dbReference type="ARBA" id="ARBA00022692"/>
    </source>
</evidence>
<dbReference type="SMART" id="SM00304">
    <property type="entry name" value="HAMP"/>
    <property type="match status" value="1"/>
</dbReference>
<dbReference type="SMART" id="SM00387">
    <property type="entry name" value="HATPase_c"/>
    <property type="match status" value="1"/>
</dbReference>
<protein>
    <recommendedName>
        <fullName evidence="3">histidine kinase</fullName>
        <ecNumber evidence="3">2.7.13.3</ecNumber>
    </recommendedName>
</protein>
<evidence type="ECO:0000256" key="2">
    <source>
        <dbReference type="ARBA" id="ARBA00004236"/>
    </source>
</evidence>
<evidence type="ECO:0000256" key="5">
    <source>
        <dbReference type="ARBA" id="ARBA00022679"/>
    </source>
</evidence>
<keyword evidence="10 11" id="KW-0472">Membrane</keyword>
<dbReference type="InterPro" id="IPR004358">
    <property type="entry name" value="Sig_transdc_His_kin-like_C"/>
</dbReference>
<evidence type="ECO:0000256" key="7">
    <source>
        <dbReference type="ARBA" id="ARBA00022777"/>
    </source>
</evidence>
<organism evidence="14 15">
    <name type="scientific">Streptomyces pseudovenezuelae</name>
    <dbReference type="NCBI Taxonomy" id="67350"/>
    <lineage>
        <taxon>Bacteria</taxon>
        <taxon>Bacillati</taxon>
        <taxon>Actinomycetota</taxon>
        <taxon>Actinomycetes</taxon>
        <taxon>Kitasatosporales</taxon>
        <taxon>Streptomycetaceae</taxon>
        <taxon>Streptomyces</taxon>
        <taxon>Streptomyces aurantiacus group</taxon>
    </lineage>
</organism>
<evidence type="ECO:0000259" key="13">
    <source>
        <dbReference type="PROSITE" id="PS50885"/>
    </source>
</evidence>
<feature type="domain" description="HAMP" evidence="13">
    <location>
        <begin position="208"/>
        <end position="268"/>
    </location>
</feature>
<dbReference type="SUPFAM" id="SSF55874">
    <property type="entry name" value="ATPase domain of HSP90 chaperone/DNA topoisomerase II/histidine kinase"/>
    <property type="match status" value="1"/>
</dbReference>
<dbReference type="InterPro" id="IPR005467">
    <property type="entry name" value="His_kinase_dom"/>
</dbReference>
<dbReference type="PRINTS" id="PR00344">
    <property type="entry name" value="BCTRLSENSOR"/>
</dbReference>
<keyword evidence="8 11" id="KW-1133">Transmembrane helix</keyword>
<dbReference type="InterPro" id="IPR003594">
    <property type="entry name" value="HATPase_dom"/>
</dbReference>
<dbReference type="Gene3D" id="1.10.287.130">
    <property type="match status" value="1"/>
</dbReference>
<evidence type="ECO:0000256" key="1">
    <source>
        <dbReference type="ARBA" id="ARBA00000085"/>
    </source>
</evidence>
<keyword evidence="7 14" id="KW-0418">Kinase</keyword>
<dbReference type="PANTHER" id="PTHR45436">
    <property type="entry name" value="SENSOR HISTIDINE KINASE YKOH"/>
    <property type="match status" value="1"/>
</dbReference>
<evidence type="ECO:0000256" key="9">
    <source>
        <dbReference type="ARBA" id="ARBA00023012"/>
    </source>
</evidence>
<feature type="transmembrane region" description="Helical" evidence="11">
    <location>
        <begin position="21"/>
        <end position="44"/>
    </location>
</feature>
<dbReference type="InterPro" id="IPR036890">
    <property type="entry name" value="HATPase_C_sf"/>
</dbReference>
<comment type="subcellular location">
    <subcellularLocation>
        <location evidence="2">Cell membrane</location>
    </subcellularLocation>
</comment>
<comment type="catalytic activity">
    <reaction evidence="1">
        <text>ATP + protein L-histidine = ADP + protein N-phospho-L-histidine.</text>
        <dbReference type="EC" id="2.7.13.3"/>
    </reaction>
</comment>
<evidence type="ECO:0000256" key="11">
    <source>
        <dbReference type="SAM" id="Phobius"/>
    </source>
</evidence>
<keyword evidence="6 11" id="KW-0812">Transmembrane</keyword>
<dbReference type="GO" id="GO:0004673">
    <property type="term" value="F:protein histidine kinase activity"/>
    <property type="evidence" value="ECO:0007669"/>
    <property type="project" value="UniProtKB-EC"/>
</dbReference>
<accession>A0ABT6LUY1</accession>
<reference evidence="14 15" key="1">
    <citation type="submission" date="2023-04" db="EMBL/GenBank/DDBJ databases">
        <title>Forest soil microbial communities from Buena Vista Peninsula, Colon Province, Panama.</title>
        <authorList>
            <person name="Bouskill N."/>
        </authorList>
    </citation>
    <scope>NUCLEOTIDE SEQUENCE [LARGE SCALE GENOMIC DNA]</scope>
    <source>
        <strain evidence="14 15">GGS1</strain>
    </source>
</reference>
<evidence type="ECO:0000256" key="8">
    <source>
        <dbReference type="ARBA" id="ARBA00022989"/>
    </source>
</evidence>
<keyword evidence="5 14" id="KW-0808">Transferase</keyword>
<dbReference type="PROSITE" id="PS50109">
    <property type="entry name" value="HIS_KIN"/>
    <property type="match status" value="1"/>
</dbReference>
<dbReference type="SUPFAM" id="SSF47384">
    <property type="entry name" value="Homodimeric domain of signal transducing histidine kinase"/>
    <property type="match status" value="1"/>
</dbReference>
<dbReference type="SMART" id="SM00388">
    <property type="entry name" value="HisKA"/>
    <property type="match status" value="1"/>
</dbReference>
<name>A0ABT6LUY1_9ACTN</name>
<dbReference type="Pfam" id="PF00512">
    <property type="entry name" value="HisKA"/>
    <property type="match status" value="1"/>
</dbReference>
<dbReference type="Gene3D" id="6.10.340.10">
    <property type="match status" value="1"/>
</dbReference>
<evidence type="ECO:0000256" key="10">
    <source>
        <dbReference type="ARBA" id="ARBA00023136"/>
    </source>
</evidence>
<dbReference type="Pfam" id="PF02518">
    <property type="entry name" value="HATPase_c"/>
    <property type="match status" value="1"/>
</dbReference>
<comment type="caution">
    <text evidence="14">The sequence shown here is derived from an EMBL/GenBank/DDBJ whole genome shotgun (WGS) entry which is preliminary data.</text>
</comment>
<feature type="domain" description="Histidine kinase" evidence="12">
    <location>
        <begin position="283"/>
        <end position="501"/>
    </location>
</feature>
<evidence type="ECO:0000256" key="4">
    <source>
        <dbReference type="ARBA" id="ARBA00022553"/>
    </source>
</evidence>
<dbReference type="PROSITE" id="PS50885">
    <property type="entry name" value="HAMP"/>
    <property type="match status" value="1"/>
</dbReference>
<dbReference type="EC" id="2.7.13.3" evidence="3"/>
<keyword evidence="9" id="KW-0902">Two-component regulatory system</keyword>
<evidence type="ECO:0000313" key="14">
    <source>
        <dbReference type="EMBL" id="MDH6219254.1"/>
    </source>
</evidence>
<dbReference type="InterPro" id="IPR003661">
    <property type="entry name" value="HisK_dim/P_dom"/>
</dbReference>
<proteinExistence type="predicted"/>
<gene>
    <name evidence="14" type="ORF">M2283_006588</name>
</gene>